<protein>
    <submittedName>
        <fullName evidence="5">Ig-like domain-containing protein</fullName>
    </submittedName>
</protein>
<dbReference type="Gene3D" id="2.180.10.10">
    <property type="entry name" value="RHS repeat-associated core"/>
    <property type="match status" value="5"/>
</dbReference>
<dbReference type="SUPFAM" id="SSF69304">
    <property type="entry name" value="Tricorn protease N-terminal domain"/>
    <property type="match status" value="1"/>
</dbReference>
<dbReference type="NCBIfam" id="NF012211">
    <property type="entry name" value="tand_rpt_95"/>
    <property type="match status" value="7"/>
</dbReference>
<dbReference type="Gene3D" id="2.60.40.3440">
    <property type="match status" value="5"/>
</dbReference>
<dbReference type="SUPFAM" id="SSF69318">
    <property type="entry name" value="Integrin alpha N-terminal domain"/>
    <property type="match status" value="2"/>
</dbReference>
<dbReference type="InterPro" id="IPR015919">
    <property type="entry name" value="Cadherin-like_sf"/>
</dbReference>
<dbReference type="SUPFAM" id="SSF49313">
    <property type="entry name" value="Cadherin-like"/>
    <property type="match status" value="5"/>
</dbReference>
<dbReference type="PANTHER" id="PTHR32305">
    <property type="match status" value="1"/>
</dbReference>
<dbReference type="InterPro" id="IPR013783">
    <property type="entry name" value="Ig-like_fold"/>
</dbReference>
<dbReference type="Pfam" id="PF05345">
    <property type="entry name" value="He_PIG"/>
    <property type="match status" value="4"/>
</dbReference>
<gene>
    <name evidence="5" type="ORF">M0G41_01290</name>
</gene>
<feature type="signal peptide" evidence="3">
    <location>
        <begin position="1"/>
        <end position="22"/>
    </location>
</feature>
<proteinExistence type="predicted"/>
<evidence type="ECO:0000313" key="5">
    <source>
        <dbReference type="EMBL" id="MCK7592298.1"/>
    </source>
</evidence>
<evidence type="ECO:0000313" key="6">
    <source>
        <dbReference type="Proteomes" id="UP001431449"/>
    </source>
</evidence>
<dbReference type="InterPro" id="IPR031325">
    <property type="entry name" value="RHS_repeat"/>
</dbReference>
<feature type="domain" description="Dystroglycan-type cadherin-like" evidence="4">
    <location>
        <begin position="1568"/>
        <end position="1657"/>
    </location>
</feature>
<dbReference type="Pfam" id="PF25023">
    <property type="entry name" value="TEN_YD-shell"/>
    <property type="match status" value="1"/>
</dbReference>
<dbReference type="EMBL" id="JALNMH010000001">
    <property type="protein sequence ID" value="MCK7592298.1"/>
    <property type="molecule type" value="Genomic_DNA"/>
</dbReference>
<keyword evidence="6" id="KW-1185">Reference proteome</keyword>
<feature type="domain" description="Dystroglycan-type cadherin-like" evidence="4">
    <location>
        <begin position="1751"/>
        <end position="1842"/>
    </location>
</feature>
<name>A0ABT0GCN4_9GAMM</name>
<dbReference type="Pfam" id="PF05593">
    <property type="entry name" value="RHS_repeat"/>
    <property type="match status" value="8"/>
</dbReference>
<dbReference type="SMART" id="SM00736">
    <property type="entry name" value="CADG"/>
    <property type="match status" value="2"/>
</dbReference>
<dbReference type="SUPFAM" id="SSF82171">
    <property type="entry name" value="DPP6 N-terminal domain-like"/>
    <property type="match status" value="1"/>
</dbReference>
<dbReference type="Gene3D" id="2.60.40.2810">
    <property type="match status" value="2"/>
</dbReference>
<dbReference type="InterPro" id="IPR006530">
    <property type="entry name" value="YD"/>
</dbReference>
<sequence length="3601" mass="386638">MLNRLLGAAALLLALVPGLGLANSQTAKAQAVQPFCAIYPIAISDSVVAPLPAGSRVSQMPRGTGPGNYSWLTWSGANNAPTLAASLVPPGDSDTYRNPDDAGDRVLNIGDFAQGAPGSMNASAVRSNLEALRGRDIIVPAWDSRRGQGSKFDYRVKRFITIRLQDWRLTGNGWLTFDYVGEATCYNVAPVALPQTLTTPEDTALPVVLAGTDEDGDALAYSIVSAPSHGSIEGSGQQITYVPAADYHGVDSFTFKVNDGLLDSAPATVQITVTPLNDPPTADDQQLSTPEDTALAITLTGADIDGDALEFILESQPSSGVLSGQLPSLVYLPSRDYNGRDSFTFRTRDGSSQSGLATVEIEVLPVNDPPHADDQSVHTEEDTPVAITLSAGDPDGDPLSFLLDSQPRHGSLSGQLPNLTYTPAADYHGSDSFTFHSRDGERDSNIATVSITVAPVNDAPRAIDQQLQTDEDVALDILLTGADPEGDALVFHVGTSPEHGTLTGQPPNLVYTPAADFSGDDRFTFRVNDGQADSDPATVSIVVRPVNDPPLAIAQTVETAEEQPVSITLGGSDPDGDAISFALVTQPTHGVLSGAGPDLTYTPAPDFHGADSFTFVTRDGELESTPATVSITVTPLNDPPSANDQTLQTQEDTPLTIVLTGADPDGDVLAFTVRAAPEHGALNGVPPNLVYTPAPDFHGEDRFTFTSRDAELESSAATVSITVLPVNDPPIAVPQQLTTNRDQPVAITLAGSDPEGAAVSFHVVVPPAHGALTGEGAQLTYTPNPGFFGNDQFDFRTRDGELDSSPATVAITVLKNNAGPQIVSVPPASIEEGGLYRYDVDATDPDGDTLEYGLLRSPGPATLSSQTGQLEWQAAAQFTGTVRARNSMCRTPSGPGLFDPVVAWTWDGPAASSPQGNVFGPVLVGQFTDDNQDGRVDAADRPDVVVMSYGTQRYLNLLDGRSGQTHWSVRLDTIAAYGTPAFGDLDGDGRPEIVAEFGEDAEEIRAFSATGAQLWRRTVPSRNVLSKGSRDAIALADLEGDGQVEIIRGPTILESDGRLRCHGTRDGGGPTNYGWIPSIGDIDGDGIQEIVAGRTIYSPTCAVKGQLSAPADGFTALGNFDDDPEAEIVLVSNGSFNSTGKLYVFNHDGSRVFGPISFPGGGTLGPPTLANVDDDPYPEIGIAGKTHYAVFDHTGAQLWAQPVQDESSNQTGSTSFDFESDGRAELVYSDELNLRVFDGRTGEVRLILPNTSGTTLEYPVIADVDADGSADILIGANGAMKGVRMLSSATRSWAPTRSIWNQHGYHVDNISDDGRIPARPAKSWLSHNTYRLNTFPDRVATGLADLALFDLQLVEGDPARITVEVFNRGMAPTANAAQLRIFAGRSAASGRLLGTLDVEPLSAGERRTLDIDLSEPPALGDDLFVDIDAAGDVTECIDSNNVTSAALFTVRATDPDGLFDTQRFSVTVEDANSAPVLQTATLPDALINDAYRHTLAATDADIGDALRYELVSAPPGMAVDPVSGELRWTSGQSQSGQHQVTIRVADLRGLSDQKTLTIRVAQNRPPEIVSAPVTAATEGQRYEYDVEATDSDNDVLGFALLNAPSGMSIDPQSGLITWVPEARHLGEQGVVVSVNDGRGGTAEQAFTIVVAPSSSNRPPVITSAAPGEVTPGATFVYQLTAEDPDGDPLSFLLVSGPAGMSVAPDTGRVEWMAPADLSGSTAVTLRVEDGRGGSAEQRFTLQVGGSGNRPPSFISTPPGAVTVGETFVYAIEATDPDGDVLTLRMPVAPSGMSLNEASGEIRWVPTSAQLGTHEVRIEADDYRGGVAYQTFTIVVNAAQGNRAPRIDSTPSTVGKVGKQYRYQLIASDPDGDALTASLTAAPAGMTLAPSGLITWTPTAAGTFNAAVRVSDGRGYSEQSWSIVVMAASVPLAAQVSIAPDPVDPGAQYTLTVQTSGAAGPVQTTATLDGQPLTLDADGQTTLTAPGSVGRYTIEVTVTDGYDTVTLSRRLNVGVPADTQAPTAVILSPREGAQEDLLIVTAPQDVTIRVQDEELSHWVLGLVERGDASGSFVQIGTGEANVDGAVVGRLDPTLLQNGMYQLVLQAEDQSGNFTQDQVLLSVEGAMKLGHFSISFADLQVPVAGLPITVTRTYDTRQRHKRMDFGYGWSVDYQSVRLQEARRPGFAWTIESRGGLGAPPNFCIASALGNVVSVTMPDGEVEKFRAKATPECSSGNRLDFELVFEPMEGTTGTLIALEDTAGRLQGGSLVRADGSATVIDPNRYLYTNAEGQDFTLDQGFTVREIHEHEGDNRVTFSFNGVVHSAGPSITFVRDAQGRITRVIAPDNSELRYEYNPQGDLAAVIDQNEGRTEFTYVDGHYLEDIYDPRGVRVSRNEYDDDGRLIAVVDADGHRIEYTRDIDGRVEQVKDRNGHTTTYVYNERGDVLAETNAENETTLRTYDENGNTLTETDPLSNTRIWTYDALGNVLTETDPEDGVTTNRFGPFNQLETVTDPLQRVVQELHYRNRFAGGQPILPGPLIRIEDANDLSTSFGYSDLNGELNAIVDPTGARTRFETDEKGFKTAEIDAEGARTDYVNDAMGRVLEERRYRTLPDGSTQTLLTVYTLDAKGNVTAVTHPDGSVTTTAYDGNDKPIRECDGLNRCTVSTYDDRGNLVSTTYPDDSVESKTYDANGNLLSETDRSGATTRFVYDRANRLIETIYPDDTPGDADNPRTRSVYDDAGRLVESIDERGAVTRYAYDRAGRRIRTELPQVDGTVDVISDEYDLAGRRIASTDAEGVRTEYDYDPGGRLVETRVAGTPMRVEYDRAGRKAAEVDAENRRTEYAYDKVGRLVQVTLAAGTAEATVTTYAYDRLGNKIAQTDAEGRTTRWEYDAMGRETARILPLGQREEKRYNAAGELVEHTDFNGRTTRYEYDAIGQLERIDYPADHDPSFGYSPRGERIEALDARGASSTEYDARGRVLRSVDADGGIIEYQYDAAGNLIARISPHQSLVYGYDARNRLIEVTRSIDGEAPSTTRYDYDGNGRRIAMSGGDGTVTVYQYDSQGRLRDLIKRSAAGILLAAMSYQVDASGLRTAIEESDASGIVRTVDYAYDGLRRLVEERIDHRDDAHDRISTWTYDRVGNRLTQTVTAGVEPAVGISYTYDRNDRLETENRNGQPTAYTYDDNGNTLSKGGPDGLTQYRYDDANRLAEAVSPEGTTAYVYNVDGLRVRSTHTPTGGSPTTTWYLQDSAYPYAQVIEQHEGDTRGSKRLTATYAFADELIAQTRYDENSTPETAFVHMDGFGSTRWLTDEAGVITDSVDYDAFGVEIHRDGSTEVQHLYRGEAFDPNVGFYYLRARWYGLEQGRFLTQDSFVGFIHDPQSLHKYAYTHNSPVNSTDPSGHVTLMELGSNLNAMSNLYTVASTAFDLAAGNYVGAAEGVLDIVSSKFSFGASGVTKLSPRAEALFARVWSRGQKLKVTGVASSKTLADNLAVIGFPRPAGAQAHHLVGAVTSYGRRTRDMLANKFSIDVNSPLNGVWLPDCKGPVGVMTIHCGKHTEAYELLVFNELSKATTRDDAIRVLADIRRQLITGELPLNSRGIVP</sequence>
<keyword evidence="3" id="KW-0732">Signal</keyword>
<reference evidence="5" key="1">
    <citation type="submission" date="2022-04" db="EMBL/GenBank/DDBJ databases">
        <title>Lysobacter sp. CAU 1642 isolated from sea sand.</title>
        <authorList>
            <person name="Kim W."/>
        </authorList>
    </citation>
    <scope>NUCLEOTIDE SEQUENCE</scope>
    <source>
        <strain evidence="5">CAU 1642</strain>
    </source>
</reference>
<organism evidence="5 6">
    <name type="scientific">Pseudomarimonas salicorniae</name>
    <dbReference type="NCBI Taxonomy" id="2933270"/>
    <lineage>
        <taxon>Bacteria</taxon>
        <taxon>Pseudomonadati</taxon>
        <taxon>Pseudomonadota</taxon>
        <taxon>Gammaproteobacteria</taxon>
        <taxon>Lysobacterales</taxon>
        <taxon>Lysobacteraceae</taxon>
        <taxon>Pseudomarimonas</taxon>
    </lineage>
</organism>
<dbReference type="InterPro" id="IPR050708">
    <property type="entry name" value="T6SS_VgrG/RHS"/>
</dbReference>
<comment type="caution">
    <text evidence="5">The sequence shown here is derived from an EMBL/GenBank/DDBJ whole genome shotgun (WGS) entry which is preliminary data.</text>
</comment>
<keyword evidence="1" id="KW-0677">Repeat</keyword>
<dbReference type="InterPro" id="IPR032871">
    <property type="entry name" value="AHH_dom_containing"/>
</dbReference>
<evidence type="ECO:0000259" key="4">
    <source>
        <dbReference type="SMART" id="SM00736"/>
    </source>
</evidence>
<dbReference type="NCBIfam" id="TIGR03696">
    <property type="entry name" value="Rhs_assc_core"/>
    <property type="match status" value="1"/>
</dbReference>
<dbReference type="InterPro" id="IPR022385">
    <property type="entry name" value="Rhs_assc_core"/>
</dbReference>
<accession>A0ABT0GCN4</accession>
<dbReference type="NCBIfam" id="TIGR01643">
    <property type="entry name" value="YD_repeat_2x"/>
    <property type="match status" value="13"/>
</dbReference>
<dbReference type="InterPro" id="IPR056823">
    <property type="entry name" value="TEN-like_YD-shell"/>
</dbReference>
<dbReference type="RefSeq" id="WP_248204359.1">
    <property type="nucleotide sequence ID" value="NZ_JALNMH010000001.1"/>
</dbReference>
<feature type="chain" id="PRO_5045680443" evidence="3">
    <location>
        <begin position="23"/>
        <end position="3601"/>
    </location>
</feature>
<evidence type="ECO:0000256" key="3">
    <source>
        <dbReference type="SAM" id="SignalP"/>
    </source>
</evidence>
<evidence type="ECO:0000256" key="2">
    <source>
        <dbReference type="SAM" id="MobiDB-lite"/>
    </source>
</evidence>
<dbReference type="InterPro" id="IPR006644">
    <property type="entry name" value="Cadg"/>
</dbReference>
<feature type="compositionally biased region" description="Polar residues" evidence="2">
    <location>
        <begin position="3173"/>
        <end position="3190"/>
    </location>
</feature>
<dbReference type="Pfam" id="PF14412">
    <property type="entry name" value="AHH"/>
    <property type="match status" value="1"/>
</dbReference>
<dbReference type="Pfam" id="PF17963">
    <property type="entry name" value="Big_9"/>
    <property type="match status" value="8"/>
</dbReference>
<dbReference type="Gene3D" id="2.60.40.10">
    <property type="entry name" value="Immunoglobulins"/>
    <property type="match status" value="6"/>
</dbReference>
<evidence type="ECO:0000256" key="1">
    <source>
        <dbReference type="ARBA" id="ARBA00022737"/>
    </source>
</evidence>
<dbReference type="PANTHER" id="PTHR32305:SF15">
    <property type="entry name" value="PROTEIN RHSA-RELATED"/>
    <property type="match status" value="1"/>
</dbReference>
<feature type="region of interest" description="Disordered" evidence="2">
    <location>
        <begin position="3169"/>
        <end position="3197"/>
    </location>
</feature>
<dbReference type="InterPro" id="IPR028994">
    <property type="entry name" value="Integrin_alpha_N"/>
</dbReference>
<dbReference type="Proteomes" id="UP001431449">
    <property type="component" value="Unassembled WGS sequence"/>
</dbReference>